<proteinExistence type="predicted"/>
<dbReference type="Gene3D" id="3.40.50.720">
    <property type="entry name" value="NAD(P)-binding Rossmann-like Domain"/>
    <property type="match status" value="1"/>
</dbReference>
<dbReference type="SUPFAM" id="SSF51735">
    <property type="entry name" value="NAD(P)-binding Rossmann-fold domains"/>
    <property type="match status" value="1"/>
</dbReference>
<dbReference type="InterPro" id="IPR036291">
    <property type="entry name" value="NAD(P)-bd_dom_sf"/>
</dbReference>
<evidence type="ECO:0000313" key="3">
    <source>
        <dbReference type="Proteomes" id="UP001171902"/>
    </source>
</evidence>
<dbReference type="SUPFAM" id="SSF50129">
    <property type="entry name" value="GroES-like"/>
    <property type="match status" value="1"/>
</dbReference>
<keyword evidence="3" id="KW-1185">Reference proteome</keyword>
<dbReference type="EMBL" id="JAUEMJ010000002">
    <property type="protein sequence ID" value="MDN3239709.1"/>
    <property type="molecule type" value="Genomic_DNA"/>
</dbReference>
<dbReference type="Gene3D" id="3.90.180.10">
    <property type="entry name" value="Medium-chain alcohol dehydrogenases, catalytic domain"/>
    <property type="match status" value="1"/>
</dbReference>
<feature type="domain" description="Enoyl reductase (ER)" evidence="1">
    <location>
        <begin position="13"/>
        <end position="327"/>
    </location>
</feature>
<dbReference type="RefSeq" id="WP_289956659.1">
    <property type="nucleotide sequence ID" value="NZ_JAUEMJ010000002.1"/>
</dbReference>
<dbReference type="InterPro" id="IPR013154">
    <property type="entry name" value="ADH-like_N"/>
</dbReference>
<comment type="caution">
    <text evidence="2">The sequence shown here is derived from an EMBL/GenBank/DDBJ whole genome shotgun (WGS) entry which is preliminary data.</text>
</comment>
<dbReference type="InterPro" id="IPR020843">
    <property type="entry name" value="ER"/>
</dbReference>
<reference evidence="2" key="1">
    <citation type="submission" date="2023-06" db="EMBL/GenBank/DDBJ databases">
        <title>Gycomyces niveus sp.nov., a novel actinomycete isolated from soil in Shouguang.</title>
        <authorList>
            <person name="Yang X."/>
            <person name="Zhao J."/>
        </authorList>
    </citation>
    <scope>NUCLEOTIDE SEQUENCE</scope>
    <source>
        <strain evidence="2">NEAU C2</strain>
    </source>
</reference>
<gene>
    <name evidence="2" type="ORF">QWI33_08235</name>
</gene>
<dbReference type="Proteomes" id="UP001171902">
    <property type="component" value="Unassembled WGS sequence"/>
</dbReference>
<organism evidence="2 3">
    <name type="scientific">Glycomyces tritici</name>
    <dbReference type="NCBI Taxonomy" id="2665176"/>
    <lineage>
        <taxon>Bacteria</taxon>
        <taxon>Bacillati</taxon>
        <taxon>Actinomycetota</taxon>
        <taxon>Actinomycetes</taxon>
        <taxon>Glycomycetales</taxon>
        <taxon>Glycomycetaceae</taxon>
        <taxon>Glycomyces</taxon>
    </lineage>
</organism>
<name>A0ABT7YM42_9ACTN</name>
<protein>
    <submittedName>
        <fullName evidence="2">NAD(P)-dependent alcohol dehydrogenase</fullName>
    </submittedName>
</protein>
<dbReference type="InterPro" id="IPR050700">
    <property type="entry name" value="YIM1/Zinc_Alcohol_DH_Fams"/>
</dbReference>
<dbReference type="SMART" id="SM00829">
    <property type="entry name" value="PKS_ER"/>
    <property type="match status" value="1"/>
</dbReference>
<accession>A0ABT7YM42</accession>
<dbReference type="CDD" id="cd08267">
    <property type="entry name" value="MDR1"/>
    <property type="match status" value="1"/>
</dbReference>
<dbReference type="Pfam" id="PF08240">
    <property type="entry name" value="ADH_N"/>
    <property type="match status" value="1"/>
</dbReference>
<dbReference type="Pfam" id="PF13602">
    <property type="entry name" value="ADH_zinc_N_2"/>
    <property type="match status" value="1"/>
</dbReference>
<dbReference type="PANTHER" id="PTHR11695">
    <property type="entry name" value="ALCOHOL DEHYDROGENASE RELATED"/>
    <property type="match status" value="1"/>
</dbReference>
<sequence length="336" mass="34995">MRAIVQDRYGPPGEVLELKEIERPAPGPGEVLVRVRASSVNTPDWIAVTGVPYALRLQGRVRRAANVVRGSDVAGIVEAVGAGVDFGVGDRVFGSLWTSRFVTAGAFAEFTAVPAERLAPIPAGVGFEEAAASVMSGVTALCAMRDTVDVREGMKVLVNGASGGVGTFAVQLAAHFGAEVTGVCGTSNLDMVRGLGARHVIDYTRTDFTEGSERYDVILDNVLNHPPSRTARALAPDGVLIPNSIGNGGGLLAGLGRMARARFLGAAGRVDVRFSPSEASRENLTAVSELLASGAIRAVIDRSYPLEETAQAVAHMLGHHARGNIVISVPEGPQAP</sequence>
<evidence type="ECO:0000313" key="2">
    <source>
        <dbReference type="EMBL" id="MDN3239709.1"/>
    </source>
</evidence>
<dbReference type="PANTHER" id="PTHR11695:SF294">
    <property type="entry name" value="RETICULON-4-INTERACTING PROTEIN 1, MITOCHONDRIAL"/>
    <property type="match status" value="1"/>
</dbReference>
<evidence type="ECO:0000259" key="1">
    <source>
        <dbReference type="SMART" id="SM00829"/>
    </source>
</evidence>
<dbReference type="InterPro" id="IPR011032">
    <property type="entry name" value="GroES-like_sf"/>
</dbReference>